<name>A0A2Z6NL04_TRISU</name>
<dbReference type="PANTHER" id="PTHR32009:SF160">
    <property type="entry name" value="DISEASE RESISTANCE PROTEIN (TIR-NBS-LRR CLASS)"/>
    <property type="match status" value="1"/>
</dbReference>
<evidence type="ECO:0000256" key="1">
    <source>
        <dbReference type="ARBA" id="ARBA00023027"/>
    </source>
</evidence>
<keyword evidence="4" id="KW-1185">Reference proteome</keyword>
<evidence type="ECO:0000313" key="3">
    <source>
        <dbReference type="EMBL" id="GAU37322.1"/>
    </source>
</evidence>
<feature type="domain" description="TIR" evidence="2">
    <location>
        <begin position="12"/>
        <end position="172"/>
    </location>
</feature>
<reference evidence="4" key="1">
    <citation type="journal article" date="2017" name="Front. Plant Sci.">
        <title>Climate Clever Clovers: New Paradigm to Reduce the Environmental Footprint of Ruminants by Breeding Low Methanogenic Forages Utilizing Haplotype Variation.</title>
        <authorList>
            <person name="Kaur P."/>
            <person name="Appels R."/>
            <person name="Bayer P.E."/>
            <person name="Keeble-Gagnere G."/>
            <person name="Wang J."/>
            <person name="Hirakawa H."/>
            <person name="Shirasawa K."/>
            <person name="Vercoe P."/>
            <person name="Stefanova K."/>
            <person name="Durmic Z."/>
            <person name="Nichols P."/>
            <person name="Revell C."/>
            <person name="Isobe S.N."/>
            <person name="Edwards D."/>
            <person name="Erskine W."/>
        </authorList>
    </citation>
    <scope>NUCLEOTIDE SEQUENCE [LARGE SCALE GENOMIC DNA]</scope>
    <source>
        <strain evidence="4">cv. Daliak</strain>
    </source>
</reference>
<dbReference type="PANTHER" id="PTHR32009">
    <property type="entry name" value="TMV RESISTANCE PROTEIN N-LIKE"/>
    <property type="match status" value="1"/>
</dbReference>
<dbReference type="AlphaFoldDB" id="A0A2Z6NL04"/>
<sequence>MDSSSSSSDSRFIYDVFISFRGQDTRQSFVSHLHAAFSNARINTFVDNKLILKGAELGSELLGLQKLPRAIEKSRISIVVFSKNYTESIWCLNELEKIMECRTNHGQVVIPVFYDVPPSVVRLQQGAFGKSLQETAENRYLDRELRENVLSSWRTALTEAANFSGWDVTNYR</sequence>
<keyword evidence="1" id="KW-0520">NAD</keyword>
<protein>
    <recommendedName>
        <fullName evidence="2">TIR domain-containing protein</fullName>
    </recommendedName>
</protein>
<dbReference type="PROSITE" id="PS50104">
    <property type="entry name" value="TIR"/>
    <property type="match status" value="1"/>
</dbReference>
<dbReference type="OrthoDB" id="1431171at2759"/>
<dbReference type="GO" id="GO:0007165">
    <property type="term" value="P:signal transduction"/>
    <property type="evidence" value="ECO:0007669"/>
    <property type="project" value="InterPro"/>
</dbReference>
<organism evidence="3 4">
    <name type="scientific">Trifolium subterraneum</name>
    <name type="common">Subterranean clover</name>
    <dbReference type="NCBI Taxonomy" id="3900"/>
    <lineage>
        <taxon>Eukaryota</taxon>
        <taxon>Viridiplantae</taxon>
        <taxon>Streptophyta</taxon>
        <taxon>Embryophyta</taxon>
        <taxon>Tracheophyta</taxon>
        <taxon>Spermatophyta</taxon>
        <taxon>Magnoliopsida</taxon>
        <taxon>eudicotyledons</taxon>
        <taxon>Gunneridae</taxon>
        <taxon>Pentapetalae</taxon>
        <taxon>rosids</taxon>
        <taxon>fabids</taxon>
        <taxon>Fabales</taxon>
        <taxon>Fabaceae</taxon>
        <taxon>Papilionoideae</taxon>
        <taxon>50 kb inversion clade</taxon>
        <taxon>NPAAA clade</taxon>
        <taxon>Hologalegina</taxon>
        <taxon>IRL clade</taxon>
        <taxon>Trifolieae</taxon>
        <taxon>Trifolium</taxon>
    </lineage>
</organism>
<dbReference type="EMBL" id="DF973665">
    <property type="protein sequence ID" value="GAU37322.1"/>
    <property type="molecule type" value="Genomic_DNA"/>
</dbReference>
<dbReference type="Proteomes" id="UP000242715">
    <property type="component" value="Unassembled WGS sequence"/>
</dbReference>
<dbReference type="SMART" id="SM00255">
    <property type="entry name" value="TIR"/>
    <property type="match status" value="1"/>
</dbReference>
<dbReference type="Gene3D" id="3.40.50.10140">
    <property type="entry name" value="Toll/interleukin-1 receptor homology (TIR) domain"/>
    <property type="match status" value="1"/>
</dbReference>
<accession>A0A2Z6NL04</accession>
<gene>
    <name evidence="3" type="ORF">TSUD_354790</name>
</gene>
<evidence type="ECO:0000313" key="4">
    <source>
        <dbReference type="Proteomes" id="UP000242715"/>
    </source>
</evidence>
<dbReference type="InterPro" id="IPR000157">
    <property type="entry name" value="TIR_dom"/>
</dbReference>
<proteinExistence type="predicted"/>
<evidence type="ECO:0000259" key="2">
    <source>
        <dbReference type="PROSITE" id="PS50104"/>
    </source>
</evidence>
<dbReference type="FunFam" id="3.40.50.10140:FF:000007">
    <property type="entry name" value="Disease resistance protein (TIR-NBS-LRR class)"/>
    <property type="match status" value="1"/>
</dbReference>
<dbReference type="InterPro" id="IPR035897">
    <property type="entry name" value="Toll_tir_struct_dom_sf"/>
</dbReference>
<dbReference type="SUPFAM" id="SSF52200">
    <property type="entry name" value="Toll/Interleukin receptor TIR domain"/>
    <property type="match status" value="1"/>
</dbReference>
<dbReference type="Pfam" id="PF01582">
    <property type="entry name" value="TIR"/>
    <property type="match status" value="1"/>
</dbReference>